<reference evidence="8" key="1">
    <citation type="submission" date="2017-03" db="EMBL/GenBank/DDBJ databases">
        <title>Genomes of endolithic fungi from Antarctica.</title>
        <authorList>
            <person name="Coleine C."/>
            <person name="Masonjones S."/>
            <person name="Stajich J.E."/>
        </authorList>
    </citation>
    <scope>NUCLEOTIDE SEQUENCE [LARGE SCALE GENOMIC DNA]</scope>
    <source>
        <strain evidence="8">CCFEE 5527</strain>
    </source>
</reference>
<dbReference type="EMBL" id="NAJO01000002">
    <property type="protein sequence ID" value="OQO13952.1"/>
    <property type="molecule type" value="Genomic_DNA"/>
</dbReference>
<dbReference type="Gene3D" id="2.60.40.650">
    <property type="match status" value="1"/>
</dbReference>
<dbReference type="OrthoDB" id="10051395at2759"/>
<sequence length="300" mass="33107">MATPTISRAAWRLTIDGRVERPYALDWKLLMQLGERHGRTVESVHECYGSPLKPPTEAVRRVGNVKWFGVPLAVLLDLAGSLGEGAQYVWADGLDAGTFGDVAADRYQKDVPLAKALSDDVLVAWWMNGEELSVERGGPVRLVVPGWFGTNSVKWLCRLSVQAERAMGPFTTRFYNELVPGKEAEGTMRPVWGVEVNSIICSPEPAQVLEAGIIEIWGWCWCCGDADEIAGVEVVSADGTQIVHAAVEHREGPSWRRWIANLTIKQGAHEVYARASTTNGNLQPLGNRRNEVHRVKFHVG</sequence>
<dbReference type="STRING" id="1507870.A0A1V8TRW4"/>
<dbReference type="PRINTS" id="PR00407">
    <property type="entry name" value="EUMOPTERIN"/>
</dbReference>
<feature type="domain" description="Moybdenum cofactor oxidoreductase dimerisation" evidence="6">
    <location>
        <begin position="191"/>
        <end position="285"/>
    </location>
</feature>
<dbReference type="GO" id="GO:0030151">
    <property type="term" value="F:molybdenum ion binding"/>
    <property type="evidence" value="ECO:0007669"/>
    <property type="project" value="InterPro"/>
</dbReference>
<evidence type="ECO:0000256" key="1">
    <source>
        <dbReference type="ARBA" id="ARBA00001924"/>
    </source>
</evidence>
<keyword evidence="4" id="KW-0560">Oxidoreductase</keyword>
<evidence type="ECO:0000313" key="8">
    <source>
        <dbReference type="Proteomes" id="UP000192596"/>
    </source>
</evidence>
<name>A0A1V8TRW4_9PEZI</name>
<dbReference type="Gene3D" id="3.90.420.10">
    <property type="entry name" value="Oxidoreductase, molybdopterin-binding domain"/>
    <property type="match status" value="1"/>
</dbReference>
<dbReference type="InterPro" id="IPR008335">
    <property type="entry name" value="Mopterin_OxRdtase_euk"/>
</dbReference>
<keyword evidence="2" id="KW-0500">Molybdenum</keyword>
<dbReference type="Pfam" id="PF03404">
    <property type="entry name" value="Mo-co_dimer"/>
    <property type="match status" value="1"/>
</dbReference>
<keyword evidence="3" id="KW-0479">Metal-binding</keyword>
<dbReference type="Pfam" id="PF00174">
    <property type="entry name" value="Oxidored_molyb"/>
    <property type="match status" value="1"/>
</dbReference>
<dbReference type="Proteomes" id="UP000192596">
    <property type="component" value="Unassembled WGS sequence"/>
</dbReference>
<feature type="domain" description="Oxidoreductase molybdopterin-binding" evidence="5">
    <location>
        <begin position="2"/>
        <end position="168"/>
    </location>
</feature>
<dbReference type="GO" id="GO:0043546">
    <property type="term" value="F:molybdopterin cofactor binding"/>
    <property type="evidence" value="ECO:0007669"/>
    <property type="project" value="TreeGrafter"/>
</dbReference>
<dbReference type="InterPro" id="IPR014756">
    <property type="entry name" value="Ig_E-set"/>
</dbReference>
<dbReference type="PANTHER" id="PTHR19372">
    <property type="entry name" value="SULFITE REDUCTASE"/>
    <property type="match status" value="1"/>
</dbReference>
<protein>
    <submittedName>
        <fullName evidence="7">Uncharacterized protein</fullName>
    </submittedName>
</protein>
<proteinExistence type="predicted"/>
<dbReference type="SUPFAM" id="SSF56524">
    <property type="entry name" value="Oxidoreductase molybdopterin-binding domain"/>
    <property type="match status" value="1"/>
</dbReference>
<evidence type="ECO:0000256" key="2">
    <source>
        <dbReference type="ARBA" id="ARBA00022505"/>
    </source>
</evidence>
<evidence type="ECO:0000313" key="7">
    <source>
        <dbReference type="EMBL" id="OQO13952.1"/>
    </source>
</evidence>
<dbReference type="GO" id="GO:0005739">
    <property type="term" value="C:mitochondrion"/>
    <property type="evidence" value="ECO:0007669"/>
    <property type="project" value="TreeGrafter"/>
</dbReference>
<evidence type="ECO:0000256" key="3">
    <source>
        <dbReference type="ARBA" id="ARBA00022723"/>
    </source>
</evidence>
<evidence type="ECO:0000259" key="5">
    <source>
        <dbReference type="Pfam" id="PF00174"/>
    </source>
</evidence>
<dbReference type="AlphaFoldDB" id="A0A1V8TRW4"/>
<dbReference type="GO" id="GO:0008482">
    <property type="term" value="F:sulfite oxidase activity"/>
    <property type="evidence" value="ECO:0007669"/>
    <property type="project" value="TreeGrafter"/>
</dbReference>
<comment type="caution">
    <text evidence="7">The sequence shown here is derived from an EMBL/GenBank/DDBJ whole genome shotgun (WGS) entry which is preliminary data.</text>
</comment>
<dbReference type="InterPro" id="IPR000572">
    <property type="entry name" value="OxRdtase_Mopterin-bd_dom"/>
</dbReference>
<accession>A0A1V8TRW4</accession>
<dbReference type="PANTHER" id="PTHR19372:SF7">
    <property type="entry name" value="SULFITE OXIDASE, MITOCHONDRIAL"/>
    <property type="match status" value="1"/>
</dbReference>
<dbReference type="GO" id="GO:0006790">
    <property type="term" value="P:sulfur compound metabolic process"/>
    <property type="evidence" value="ECO:0007669"/>
    <property type="project" value="TreeGrafter"/>
</dbReference>
<gene>
    <name evidence="7" type="ORF">B0A48_00827</name>
</gene>
<evidence type="ECO:0000259" key="6">
    <source>
        <dbReference type="Pfam" id="PF03404"/>
    </source>
</evidence>
<dbReference type="InParanoid" id="A0A1V8TRW4"/>
<organism evidence="7 8">
    <name type="scientific">Cryoendolithus antarcticus</name>
    <dbReference type="NCBI Taxonomy" id="1507870"/>
    <lineage>
        <taxon>Eukaryota</taxon>
        <taxon>Fungi</taxon>
        <taxon>Dikarya</taxon>
        <taxon>Ascomycota</taxon>
        <taxon>Pezizomycotina</taxon>
        <taxon>Dothideomycetes</taxon>
        <taxon>Dothideomycetidae</taxon>
        <taxon>Cladosporiales</taxon>
        <taxon>Cladosporiaceae</taxon>
        <taxon>Cryoendolithus</taxon>
    </lineage>
</organism>
<evidence type="ECO:0000256" key="4">
    <source>
        <dbReference type="ARBA" id="ARBA00023002"/>
    </source>
</evidence>
<keyword evidence="8" id="KW-1185">Reference proteome</keyword>
<dbReference type="InterPro" id="IPR036374">
    <property type="entry name" value="OxRdtase_Mopterin-bd_sf"/>
</dbReference>
<dbReference type="SUPFAM" id="SSF81296">
    <property type="entry name" value="E set domains"/>
    <property type="match status" value="1"/>
</dbReference>
<comment type="cofactor">
    <cofactor evidence="1">
        <name>Mo-molybdopterin</name>
        <dbReference type="ChEBI" id="CHEBI:71302"/>
    </cofactor>
</comment>
<dbReference type="InterPro" id="IPR005066">
    <property type="entry name" value="MoCF_OxRdtse_dimer"/>
</dbReference>
<dbReference type="GO" id="GO:0020037">
    <property type="term" value="F:heme binding"/>
    <property type="evidence" value="ECO:0007669"/>
    <property type="project" value="TreeGrafter"/>
</dbReference>